<keyword evidence="2" id="KW-0597">Phosphoprotein</keyword>
<evidence type="ECO:0000259" key="7">
    <source>
        <dbReference type="SMART" id="SM00900"/>
    </source>
</evidence>
<evidence type="ECO:0000256" key="4">
    <source>
        <dbReference type="ARBA" id="ARBA00022643"/>
    </source>
</evidence>
<comment type="caution">
    <text evidence="8">The sequence shown here is derived from an EMBL/GenBank/DDBJ whole genome shotgun (WGS) entry which is preliminary data.</text>
</comment>
<dbReference type="Pfam" id="PF04205">
    <property type="entry name" value="FMN_bind"/>
    <property type="match status" value="1"/>
</dbReference>
<evidence type="ECO:0000256" key="1">
    <source>
        <dbReference type="ARBA" id="ARBA00022448"/>
    </source>
</evidence>
<feature type="signal peptide" evidence="6">
    <location>
        <begin position="1"/>
        <end position="20"/>
    </location>
</feature>
<organism evidence="8 9">
    <name type="scientific">Acinetobacter pollinis</name>
    <dbReference type="NCBI Taxonomy" id="2605270"/>
    <lineage>
        <taxon>Bacteria</taxon>
        <taxon>Pseudomonadati</taxon>
        <taxon>Pseudomonadota</taxon>
        <taxon>Gammaproteobacteria</taxon>
        <taxon>Moraxellales</taxon>
        <taxon>Moraxellaceae</taxon>
        <taxon>Acinetobacter</taxon>
    </lineage>
</organism>
<dbReference type="SMART" id="SM00900">
    <property type="entry name" value="FMN_bind"/>
    <property type="match status" value="1"/>
</dbReference>
<dbReference type="InterPro" id="IPR007329">
    <property type="entry name" value="FMN-bd"/>
</dbReference>
<keyword evidence="1" id="KW-0813">Transport</keyword>
<gene>
    <name evidence="8" type="ORF">I2F25_09830</name>
</gene>
<keyword evidence="6" id="KW-0732">Signal</keyword>
<name>A0ABU6DVB5_9GAMM</name>
<keyword evidence="3" id="KW-0285">Flavoprotein</keyword>
<feature type="chain" id="PRO_5047338041" evidence="6">
    <location>
        <begin position="21"/>
        <end position="174"/>
    </location>
</feature>
<keyword evidence="4" id="KW-0288">FMN</keyword>
<keyword evidence="5" id="KW-0249">Electron transport</keyword>
<evidence type="ECO:0000256" key="2">
    <source>
        <dbReference type="ARBA" id="ARBA00022553"/>
    </source>
</evidence>
<accession>A0ABU6DVB5</accession>
<proteinExistence type="predicted"/>
<sequence length="174" mass="19368">MKWTSVVGATLFVTPLVSHATTYLTAEQVKQVIFPHQLLTQQNIQLTKDQEKKLKEVSGITSPLKTDQIFKTKEGDWLVIDQVLGKHEMITYAVGINAKGAVKQIEIMEYTETYGSQVRNASWRDQFVGKTSSSAITLGKDIQNISGATLSSKHITDGVHRIMGLYAMELKSLK</sequence>
<protein>
    <submittedName>
        <fullName evidence="8">FMN-binding protein</fullName>
    </submittedName>
</protein>
<evidence type="ECO:0000256" key="6">
    <source>
        <dbReference type="SAM" id="SignalP"/>
    </source>
</evidence>
<dbReference type="RefSeq" id="WP_325775721.1">
    <property type="nucleotide sequence ID" value="NZ_VTDN01000007.1"/>
</dbReference>
<dbReference type="PANTHER" id="PTHR36118">
    <property type="entry name" value="ION-TRANSLOCATING OXIDOREDUCTASE COMPLEX SUBUNIT G"/>
    <property type="match status" value="1"/>
</dbReference>
<dbReference type="Proteomes" id="UP001339883">
    <property type="component" value="Unassembled WGS sequence"/>
</dbReference>
<dbReference type="EMBL" id="VTDN01000007">
    <property type="protein sequence ID" value="MEB5477338.1"/>
    <property type="molecule type" value="Genomic_DNA"/>
</dbReference>
<reference evidence="8 9" key="1">
    <citation type="submission" date="2019-08" db="EMBL/GenBank/DDBJ databases">
        <title>Five species of Acinetobacter isolated from floral nectar and animal pollinators.</title>
        <authorList>
            <person name="Hendry T.A."/>
        </authorList>
    </citation>
    <scope>NUCLEOTIDE SEQUENCE [LARGE SCALE GENOMIC DNA]</scope>
    <source>
        <strain evidence="8 9">MD18.27</strain>
    </source>
</reference>
<evidence type="ECO:0000256" key="3">
    <source>
        <dbReference type="ARBA" id="ARBA00022630"/>
    </source>
</evidence>
<dbReference type="InterPro" id="IPR010209">
    <property type="entry name" value="Ion_transpt_RnfG/RsxG"/>
</dbReference>
<keyword evidence="9" id="KW-1185">Reference proteome</keyword>
<evidence type="ECO:0000313" key="8">
    <source>
        <dbReference type="EMBL" id="MEB5477338.1"/>
    </source>
</evidence>
<feature type="domain" description="FMN-binding" evidence="7">
    <location>
        <begin position="85"/>
        <end position="166"/>
    </location>
</feature>
<evidence type="ECO:0000256" key="5">
    <source>
        <dbReference type="ARBA" id="ARBA00022982"/>
    </source>
</evidence>
<evidence type="ECO:0000313" key="9">
    <source>
        <dbReference type="Proteomes" id="UP001339883"/>
    </source>
</evidence>
<dbReference type="PANTHER" id="PTHR36118:SF1">
    <property type="entry name" value="ION-TRANSLOCATING OXIDOREDUCTASE COMPLEX SUBUNIT G"/>
    <property type="match status" value="1"/>
</dbReference>